<proteinExistence type="predicted"/>
<name>A0A1I2S9Z8_9BACI</name>
<protein>
    <submittedName>
        <fullName evidence="2">Uncharacterized protein</fullName>
    </submittedName>
</protein>
<feature type="region of interest" description="Disordered" evidence="1">
    <location>
        <begin position="128"/>
        <end position="161"/>
    </location>
</feature>
<dbReference type="RefSeq" id="WP_089754073.1">
    <property type="nucleotide sequence ID" value="NZ_FOOG01000046.1"/>
</dbReference>
<accession>A0A1I2S9Z8</accession>
<dbReference type="AlphaFoldDB" id="A0A1I2S9Z8"/>
<dbReference type="Proteomes" id="UP000198897">
    <property type="component" value="Unassembled WGS sequence"/>
</dbReference>
<reference evidence="3" key="1">
    <citation type="submission" date="2016-10" db="EMBL/GenBank/DDBJ databases">
        <authorList>
            <person name="Varghese N."/>
            <person name="Submissions S."/>
        </authorList>
    </citation>
    <scope>NUCLEOTIDE SEQUENCE [LARGE SCALE GENOMIC DNA]</scope>
    <source>
        <strain evidence="3">FP5</strain>
    </source>
</reference>
<feature type="compositionally biased region" description="Basic and acidic residues" evidence="1">
    <location>
        <begin position="133"/>
        <end position="153"/>
    </location>
</feature>
<sequence length="181" mass="21298">MFKNSLLKLMPYKEQGMVETNLVNVMKRLKIEDFTFNWDRSSCYVEFSYKEEPYKLEHSIEKARKQGIILKNGMDCLIELTQSLEDLCVIIDRGTYNFQTWISGMKQQDAMNETPIYQEEFHISYKSTGGEQAKQESSKQDSSKEEQPSDRNEQLFPFGPDLSLKDFYLNQLTQSTERKIQ</sequence>
<evidence type="ECO:0000313" key="3">
    <source>
        <dbReference type="Proteomes" id="UP000198897"/>
    </source>
</evidence>
<gene>
    <name evidence="2" type="ORF">SAMN05216353_14610</name>
</gene>
<dbReference type="OrthoDB" id="2703450at2"/>
<evidence type="ECO:0000256" key="1">
    <source>
        <dbReference type="SAM" id="MobiDB-lite"/>
    </source>
</evidence>
<dbReference type="EMBL" id="FOOG01000046">
    <property type="protein sequence ID" value="SFG46791.1"/>
    <property type="molecule type" value="Genomic_DNA"/>
</dbReference>
<evidence type="ECO:0000313" key="2">
    <source>
        <dbReference type="EMBL" id="SFG46791.1"/>
    </source>
</evidence>
<organism evidence="2 3">
    <name type="scientific">Halobacillus alkaliphilus</name>
    <dbReference type="NCBI Taxonomy" id="396056"/>
    <lineage>
        <taxon>Bacteria</taxon>
        <taxon>Bacillati</taxon>
        <taxon>Bacillota</taxon>
        <taxon>Bacilli</taxon>
        <taxon>Bacillales</taxon>
        <taxon>Bacillaceae</taxon>
        <taxon>Halobacillus</taxon>
    </lineage>
</organism>
<keyword evidence="3" id="KW-1185">Reference proteome</keyword>